<reference evidence="3" key="1">
    <citation type="journal article" date="2019" name="Int. J. Syst. Evol. Microbiol.">
        <title>The Global Catalogue of Microorganisms (GCM) 10K type strain sequencing project: providing services to taxonomists for standard genome sequencing and annotation.</title>
        <authorList>
            <consortium name="The Broad Institute Genomics Platform"/>
            <consortium name="The Broad Institute Genome Sequencing Center for Infectious Disease"/>
            <person name="Wu L."/>
            <person name="Ma J."/>
        </authorList>
    </citation>
    <scope>NUCLEOTIDE SEQUENCE [LARGE SCALE GENOMIC DNA]</scope>
    <source>
        <strain evidence="3">JCM 17919</strain>
    </source>
</reference>
<gene>
    <name evidence="2" type="ORF">GCM10023184_39900</name>
</gene>
<proteinExistence type="predicted"/>
<keyword evidence="3" id="KW-1185">Reference proteome</keyword>
<dbReference type="EMBL" id="BAABGY010000015">
    <property type="protein sequence ID" value="GAA4341444.1"/>
    <property type="molecule type" value="Genomic_DNA"/>
</dbReference>
<feature type="region of interest" description="Disordered" evidence="1">
    <location>
        <begin position="23"/>
        <end position="42"/>
    </location>
</feature>
<dbReference type="RefSeq" id="WP_345257670.1">
    <property type="nucleotide sequence ID" value="NZ_BAABGY010000015.1"/>
</dbReference>
<protein>
    <submittedName>
        <fullName evidence="2">Uncharacterized protein</fullName>
    </submittedName>
</protein>
<dbReference type="Proteomes" id="UP001501725">
    <property type="component" value="Unassembled WGS sequence"/>
</dbReference>
<evidence type="ECO:0000256" key="1">
    <source>
        <dbReference type="SAM" id="MobiDB-lite"/>
    </source>
</evidence>
<accession>A0ABP8HMS6</accession>
<sequence length="232" mass="25847">MHLLRSALALLLLASCADTEKKSPAPEAAQAPPADSIRHFTPDNYPVTNGMLDDTSSNNSSYPRRSGALHSSDKAWFANDSLGQALVFELYTDKHRLATYHFYSTDMPEGLLRSLELHNADNDLAPLPEKRASLPGFIKGALRIGAEYFVSDKGFRLGDDKQKFIKVYDTPDSIAREGALDVLHWRFEGDALYDGKTELRGRPLAKDSYGHQVTAYFRNDKLVGLLLYNDIP</sequence>
<name>A0ABP8HMS6_9BACT</name>
<evidence type="ECO:0000313" key="3">
    <source>
        <dbReference type="Proteomes" id="UP001501725"/>
    </source>
</evidence>
<organism evidence="2 3">
    <name type="scientific">Flaviaesturariibacter amylovorans</name>
    <dbReference type="NCBI Taxonomy" id="1084520"/>
    <lineage>
        <taxon>Bacteria</taxon>
        <taxon>Pseudomonadati</taxon>
        <taxon>Bacteroidota</taxon>
        <taxon>Chitinophagia</taxon>
        <taxon>Chitinophagales</taxon>
        <taxon>Chitinophagaceae</taxon>
        <taxon>Flaviaestuariibacter</taxon>
    </lineage>
</organism>
<feature type="compositionally biased region" description="Low complexity" evidence="1">
    <location>
        <begin position="25"/>
        <end position="34"/>
    </location>
</feature>
<comment type="caution">
    <text evidence="2">The sequence shown here is derived from an EMBL/GenBank/DDBJ whole genome shotgun (WGS) entry which is preliminary data.</text>
</comment>
<evidence type="ECO:0000313" key="2">
    <source>
        <dbReference type="EMBL" id="GAA4341444.1"/>
    </source>
</evidence>
<dbReference type="PROSITE" id="PS51257">
    <property type="entry name" value="PROKAR_LIPOPROTEIN"/>
    <property type="match status" value="1"/>
</dbReference>